<accession>A0ABR3UND0</accession>
<feature type="region of interest" description="Disordered" evidence="1">
    <location>
        <begin position="1"/>
        <end position="185"/>
    </location>
</feature>
<evidence type="ECO:0000313" key="3">
    <source>
        <dbReference type="Proteomes" id="UP001578633"/>
    </source>
</evidence>
<dbReference type="InterPro" id="IPR038765">
    <property type="entry name" value="Papain-like_cys_pep_sf"/>
</dbReference>
<evidence type="ECO:0008006" key="4">
    <source>
        <dbReference type="Google" id="ProtNLM"/>
    </source>
</evidence>
<name>A0ABR3UND0_9PLEO</name>
<gene>
    <name evidence="2" type="ORF">ACET3X_004450</name>
</gene>
<feature type="compositionally biased region" description="Low complexity" evidence="1">
    <location>
        <begin position="162"/>
        <end position="185"/>
    </location>
</feature>
<feature type="compositionally biased region" description="Basic residues" evidence="1">
    <location>
        <begin position="626"/>
        <end position="644"/>
    </location>
</feature>
<dbReference type="RefSeq" id="XP_069308428.1">
    <property type="nucleotide sequence ID" value="XM_069450655.1"/>
</dbReference>
<feature type="compositionally biased region" description="Acidic residues" evidence="1">
    <location>
        <begin position="694"/>
        <end position="703"/>
    </location>
</feature>
<dbReference type="Proteomes" id="UP001578633">
    <property type="component" value="Chromosome 3"/>
</dbReference>
<feature type="compositionally biased region" description="Low complexity" evidence="1">
    <location>
        <begin position="24"/>
        <end position="46"/>
    </location>
</feature>
<dbReference type="Gene3D" id="3.40.395.10">
    <property type="entry name" value="Adenoviral Proteinase, Chain A"/>
    <property type="match status" value="1"/>
</dbReference>
<organism evidence="2 3">
    <name type="scientific">Alternaria dauci</name>
    <dbReference type="NCBI Taxonomy" id="48095"/>
    <lineage>
        <taxon>Eukaryota</taxon>
        <taxon>Fungi</taxon>
        <taxon>Dikarya</taxon>
        <taxon>Ascomycota</taxon>
        <taxon>Pezizomycotina</taxon>
        <taxon>Dothideomycetes</taxon>
        <taxon>Pleosporomycetidae</taxon>
        <taxon>Pleosporales</taxon>
        <taxon>Pleosporineae</taxon>
        <taxon>Pleosporaceae</taxon>
        <taxon>Alternaria</taxon>
        <taxon>Alternaria sect. Porri</taxon>
    </lineage>
</organism>
<dbReference type="SUPFAM" id="SSF54001">
    <property type="entry name" value="Cysteine proteinases"/>
    <property type="match status" value="1"/>
</dbReference>
<keyword evidence="3" id="KW-1185">Reference proteome</keyword>
<feature type="compositionally biased region" description="Low complexity" evidence="1">
    <location>
        <begin position="67"/>
        <end position="79"/>
    </location>
</feature>
<proteinExistence type="predicted"/>
<protein>
    <recommendedName>
        <fullName evidence="4">Ubiquitin-like protease family profile domain-containing protein</fullName>
    </recommendedName>
</protein>
<comment type="caution">
    <text evidence="2">The sequence shown here is derived from an EMBL/GenBank/DDBJ whole genome shotgun (WGS) entry which is preliminary data.</text>
</comment>
<reference evidence="2 3" key="1">
    <citation type="submission" date="2024-09" db="EMBL/GenBank/DDBJ databases">
        <title>T2T genomes of carrot and Alternaria dauci and their utility for understanding host-pathogen interaction during carrot leaf blight disease.</title>
        <authorList>
            <person name="Liu W."/>
            <person name="Xu S."/>
            <person name="Ou C."/>
            <person name="Liu X."/>
            <person name="Zhuang F."/>
            <person name="Deng X.W."/>
        </authorList>
    </citation>
    <scope>NUCLEOTIDE SEQUENCE [LARGE SCALE GENOMIC DNA]</scope>
    <source>
        <strain evidence="2 3">A2016</strain>
    </source>
</reference>
<evidence type="ECO:0000313" key="2">
    <source>
        <dbReference type="EMBL" id="KAL1797844.1"/>
    </source>
</evidence>
<dbReference type="EMBL" id="JBHGVX010000003">
    <property type="protein sequence ID" value="KAL1797844.1"/>
    <property type="molecule type" value="Genomic_DNA"/>
</dbReference>
<dbReference type="GeneID" id="96084772"/>
<feature type="region of interest" description="Disordered" evidence="1">
    <location>
        <begin position="611"/>
        <end position="723"/>
    </location>
</feature>
<evidence type="ECO:0000256" key="1">
    <source>
        <dbReference type="SAM" id="MobiDB-lite"/>
    </source>
</evidence>
<sequence length="723" mass="80194">MVAPNEVSDDRMPAQVTAQVAPTSLDSSIPHPDSSSRSPSTSFTTSQTAEMEPLVHVVVPEPTSQPDSDSLLDSSAVDVGSPQGTESHIEIEGLASPPAQSDPITEARLPGDTSMCSHSQEGEHTDITTPITLPCIDDVGNKMSTTPPTTPPLVEQAETPRSSPNESTAPPTPSTTAPSSGRAPSALQVFESRSNQARQEHFRRTKIFHKTRSAMVCQTNKMLVFASRGFERKHLPTRRTKPPLLKRRYSIDVNTTKEWGTQKSDSWQDVDTKVSKLQPHAHTTARSTNIVQEAPLWLRNLQTETPYLSSTHHSLPDPCRYAAFGPVFYTGIPHNTDTFLELGDVTLQNDAFNYIGATSYAMSGMEVWMRGESLDMALEVLRRDADCDAYGIGIANSTVAQICHFASAGIDGPSGEYDQYRARYSDKNWIFLVCNDGMGGVENNGTSGSHWSMVAMDRISKRAYYYDSMWVHRIDYQNLGRDISLGMLHILGEDIGLWRYDVQHGSPDQNDDNLFKQDGGACGPFVYKMTQILIRHIKAQQSLGFDQFSLDIDREWSKHEFARQFHSGSVRRDMQDNILRWRHITQAVALADEYDHQALRDTDAVLDDGPIVSFEIPPRPQLPVLRRTRPKSKSSRSRHTKRGRSNGSSYHDPIDLEDSDENWTTHDDSSDNSTAGSSGGDTVIDEHEVLWEDAGVDMDMGDDDNLHPGPEGGIQLIEEPADV</sequence>